<evidence type="ECO:0000313" key="1">
    <source>
        <dbReference type="EMBL" id="CZR58575.1"/>
    </source>
</evidence>
<gene>
    <name evidence="1" type="ORF">PAC_08467</name>
</gene>
<evidence type="ECO:0008006" key="3">
    <source>
        <dbReference type="Google" id="ProtNLM"/>
    </source>
</evidence>
<protein>
    <recommendedName>
        <fullName evidence="3">CBM-cenC domain-containing protein</fullName>
    </recommendedName>
</protein>
<accession>A0A1L7X0M6</accession>
<reference evidence="1 2" key="1">
    <citation type="submission" date="2016-03" db="EMBL/GenBank/DDBJ databases">
        <authorList>
            <person name="Ploux O."/>
        </authorList>
    </citation>
    <scope>NUCLEOTIDE SEQUENCE [LARGE SCALE GENOMIC DNA]</scope>
    <source>
        <strain evidence="1 2">UAMH 11012</strain>
    </source>
</reference>
<dbReference type="Gene3D" id="2.60.120.260">
    <property type="entry name" value="Galactose-binding domain-like"/>
    <property type="match status" value="1"/>
</dbReference>
<sequence>MLVCYDTWLVRIVQRHIISPFGALALTNYSNFLRTVVNVQTEQHSVVQVQTVVNAQTEQQAVANVHTQQSTAVVVATAYRTAPTCSATPTIVNPSFEDSLNGWEDHPLGSHPGYTIGVSSGLYPLGYQYDALASGELDFPSNSGPSNILALYQVVTVCPGVTYDFFAYATGDDSNGGQFYAQICVTPAAGTFLCSKKQHLFTGDDRDDGRGAVQISFPNADLTPLAVTLELTTWCLGIHANTVYFDAVTVSS</sequence>
<dbReference type="AlphaFoldDB" id="A0A1L7X0M6"/>
<dbReference type="OrthoDB" id="10414673at2759"/>
<name>A0A1L7X0M6_9HELO</name>
<organism evidence="1 2">
    <name type="scientific">Phialocephala subalpina</name>
    <dbReference type="NCBI Taxonomy" id="576137"/>
    <lineage>
        <taxon>Eukaryota</taxon>
        <taxon>Fungi</taxon>
        <taxon>Dikarya</taxon>
        <taxon>Ascomycota</taxon>
        <taxon>Pezizomycotina</taxon>
        <taxon>Leotiomycetes</taxon>
        <taxon>Helotiales</taxon>
        <taxon>Mollisiaceae</taxon>
        <taxon>Phialocephala</taxon>
        <taxon>Phialocephala fortinii species complex</taxon>
    </lineage>
</organism>
<proteinExistence type="predicted"/>
<keyword evidence="2" id="KW-1185">Reference proteome</keyword>
<dbReference type="EMBL" id="FJOG01000012">
    <property type="protein sequence ID" value="CZR58575.1"/>
    <property type="molecule type" value="Genomic_DNA"/>
</dbReference>
<dbReference type="Proteomes" id="UP000184330">
    <property type="component" value="Unassembled WGS sequence"/>
</dbReference>
<evidence type="ECO:0000313" key="2">
    <source>
        <dbReference type="Proteomes" id="UP000184330"/>
    </source>
</evidence>